<name>A0A8T0DT17_9TREM</name>
<comment type="caution">
    <text evidence="1">The sequence shown here is derived from an EMBL/GenBank/DDBJ whole genome shotgun (WGS) entry which is preliminary data.</text>
</comment>
<organism evidence="1 2">
    <name type="scientific">Paragonimus westermani</name>
    <dbReference type="NCBI Taxonomy" id="34504"/>
    <lineage>
        <taxon>Eukaryota</taxon>
        <taxon>Metazoa</taxon>
        <taxon>Spiralia</taxon>
        <taxon>Lophotrochozoa</taxon>
        <taxon>Platyhelminthes</taxon>
        <taxon>Trematoda</taxon>
        <taxon>Digenea</taxon>
        <taxon>Plagiorchiida</taxon>
        <taxon>Troglotremata</taxon>
        <taxon>Troglotrematidae</taxon>
        <taxon>Paragonimus</taxon>
    </lineage>
</organism>
<dbReference type="AlphaFoldDB" id="A0A8T0DT17"/>
<protein>
    <submittedName>
        <fullName evidence="1">Uncharacterized protein</fullName>
    </submittedName>
</protein>
<keyword evidence="2" id="KW-1185">Reference proteome</keyword>
<gene>
    <name evidence="1" type="ORF">P879_01168</name>
</gene>
<reference evidence="1 2" key="1">
    <citation type="submission" date="2019-07" db="EMBL/GenBank/DDBJ databases">
        <title>Annotation for the trematode Paragonimus westermani.</title>
        <authorList>
            <person name="Choi Y.-J."/>
        </authorList>
    </citation>
    <scope>NUCLEOTIDE SEQUENCE [LARGE SCALE GENOMIC DNA]</scope>
    <source>
        <strain evidence="1">180907_Pwestermani</strain>
    </source>
</reference>
<proteinExistence type="predicted"/>
<accession>A0A8T0DT17</accession>
<evidence type="ECO:0000313" key="2">
    <source>
        <dbReference type="Proteomes" id="UP000699462"/>
    </source>
</evidence>
<dbReference type="Proteomes" id="UP000699462">
    <property type="component" value="Unassembled WGS sequence"/>
</dbReference>
<sequence length="27" mass="2960">MIITEVVDSCVNPVSSQPHQTRLSDFG</sequence>
<evidence type="ECO:0000313" key="1">
    <source>
        <dbReference type="EMBL" id="KAF8571049.1"/>
    </source>
</evidence>
<dbReference type="EMBL" id="JTDF01000740">
    <property type="protein sequence ID" value="KAF8571049.1"/>
    <property type="molecule type" value="Genomic_DNA"/>
</dbReference>